<keyword evidence="3" id="KW-0326">Glycosidase</keyword>
<feature type="domain" description="CBM6" evidence="4">
    <location>
        <begin position="700"/>
        <end position="824"/>
    </location>
</feature>
<dbReference type="SUPFAM" id="SSF49785">
    <property type="entry name" value="Galactose-binding domain-like"/>
    <property type="match status" value="2"/>
</dbReference>
<dbReference type="NCBIfam" id="TIGR04183">
    <property type="entry name" value="Por_Secre_tail"/>
    <property type="match status" value="1"/>
</dbReference>
<evidence type="ECO:0000313" key="6">
    <source>
        <dbReference type="Proteomes" id="UP000772618"/>
    </source>
</evidence>
<reference evidence="5 6" key="1">
    <citation type="submission" date="2021-05" db="EMBL/GenBank/DDBJ databases">
        <title>A Polyphasic approach of four new species of the genus Ohtaekwangia: Ohtaekwangia histidinii sp. nov., Ohtaekwangia cretensis sp. nov., Ohtaekwangia indiensis sp. nov., Ohtaekwangia reichenbachii sp. nov. from diverse environment.</title>
        <authorList>
            <person name="Octaviana S."/>
        </authorList>
    </citation>
    <scope>NUCLEOTIDE SEQUENCE [LARGE SCALE GENOMIC DNA]</scope>
    <source>
        <strain evidence="5 6">PWU20</strain>
    </source>
</reference>
<evidence type="ECO:0000256" key="2">
    <source>
        <dbReference type="ARBA" id="ARBA00022801"/>
    </source>
</evidence>
<dbReference type="RefSeq" id="WP_254151940.1">
    <property type="nucleotide sequence ID" value="NZ_JAHESD010000004.1"/>
</dbReference>
<evidence type="ECO:0000313" key="5">
    <source>
        <dbReference type="EMBL" id="MBT1702180.1"/>
    </source>
</evidence>
<comment type="caution">
    <text evidence="5">The sequence shown here is derived from an EMBL/GenBank/DDBJ whole genome shotgun (WGS) entry which is preliminary data.</text>
</comment>
<evidence type="ECO:0000256" key="1">
    <source>
        <dbReference type="ARBA" id="ARBA00022729"/>
    </source>
</evidence>
<keyword evidence="2" id="KW-0378">Hydrolase</keyword>
<evidence type="ECO:0000259" key="4">
    <source>
        <dbReference type="PROSITE" id="PS51175"/>
    </source>
</evidence>
<dbReference type="InterPro" id="IPR041342">
    <property type="entry name" value="CBM35"/>
</dbReference>
<dbReference type="InterPro" id="IPR017853">
    <property type="entry name" value="GH"/>
</dbReference>
<dbReference type="Gene3D" id="3.20.20.80">
    <property type="entry name" value="Glycosidases"/>
    <property type="match status" value="1"/>
</dbReference>
<dbReference type="SUPFAM" id="SSF51445">
    <property type="entry name" value="(Trans)glycosidases"/>
    <property type="match status" value="1"/>
</dbReference>
<dbReference type="SMART" id="SM00606">
    <property type="entry name" value="CBD_IV"/>
    <property type="match status" value="2"/>
</dbReference>
<dbReference type="InterPro" id="IPR005084">
    <property type="entry name" value="CBM6"/>
</dbReference>
<dbReference type="Pfam" id="PF18099">
    <property type="entry name" value="CBM_35_2"/>
    <property type="match status" value="1"/>
</dbReference>
<dbReference type="InterPro" id="IPR050386">
    <property type="entry name" value="Glycosyl_hydrolase_5"/>
</dbReference>
<dbReference type="InterPro" id="IPR006584">
    <property type="entry name" value="Cellulose-bd_IV"/>
</dbReference>
<gene>
    <name evidence="5" type="ORF">KK060_02760</name>
</gene>
<dbReference type="Pfam" id="PF18962">
    <property type="entry name" value="Por_Secre_tail"/>
    <property type="match status" value="1"/>
</dbReference>
<accession>A0ABS5VL56</accession>
<dbReference type="InterPro" id="IPR008979">
    <property type="entry name" value="Galactose-bd-like_sf"/>
</dbReference>
<sequence>MMNNTLRAFCGFLLLFLIIINESFSQFLHRSGKQIVDANGKEVILRGMGLGGWMLQEGYMLETNGFANPQHQIRARIAELVGEASTNEFYEAWLKNHCTKRDIDSLASWGFNSVRLPMHYNLFTLPIEKEPVKGQHTWLEKGFQLTDNLLEWCKANNMYLILDLHAAPGGQGNDAAISDYDVTKPSLWQSEENKQKTIALWRKLAERYANEKWIGGYDLINETNWPFEGNNKNGCDEQNNAPLKKLLIDITTAIREVDKNHLIFIEGNCWANNHNGLLPYWDDNIALSFHKYWNYNDQNSLQNFINLRDQYNVPLWLGESGENSNVWFRNAIALMENNHVGWAWWPMKKVNSVVNPLTIVKNEGYEKLLNYWKNGGVKPSPQEAKGALMQLAENLKIENNIYRKDVVDAMFRQVHDNSTIPFKHHKIPGIVNASDYDLGRYGKAYVDIDTATYHVSTGSGYSNWNNGWSYRNDGVDIQPTSDNGGNGFQVGWTADGEWLQYTVDVDSSAAYNVNIRYASPNANPAIRIFVNNIEKTPIKTLPSTGGYTNFTDLVISDLILYKGQQKIKVYFQKGGANVTYLKFAISKKAAEISLRAVSAHTESEQGIVRIALNKSVNPATVSSDEFTLMVNGKTSAIQQVTTDVTNENLLITIGSKISDADVLKINYSGSKVKGIDGTSLEKFSDLQVLNTLPFHWPVPGKLEAENYIINQGLQFEITSDTGGGQNAGYTSAGDYLEYNVRVDRDGLYKLEARIACNNQAGKIEIKQLSKDNKVLNTATLEVPVTGGWQLWKTISTTMKLDSGASVLRVTILQPEFNINWFNFTTAVINSIEKTDKESLNIFPNPVDGVLSIQLPEKYYKKDNTLTIRDSSGRVIKKFEKISKEALKKIDITSFTPGLYLVEFKTGDQTLTNKFTIK</sequence>
<dbReference type="PANTHER" id="PTHR31297">
    <property type="entry name" value="GLUCAN ENDO-1,6-BETA-GLUCOSIDASE B"/>
    <property type="match status" value="1"/>
</dbReference>
<dbReference type="InterPro" id="IPR026444">
    <property type="entry name" value="Secre_tail"/>
</dbReference>
<dbReference type="PANTHER" id="PTHR31297:SF13">
    <property type="entry name" value="PUTATIVE-RELATED"/>
    <property type="match status" value="1"/>
</dbReference>
<dbReference type="Gene3D" id="2.60.120.260">
    <property type="entry name" value="Galactose-binding domain-like"/>
    <property type="match status" value="2"/>
</dbReference>
<dbReference type="InterPro" id="IPR001547">
    <property type="entry name" value="Glyco_hydro_5"/>
</dbReference>
<evidence type="ECO:0000256" key="3">
    <source>
        <dbReference type="ARBA" id="ARBA00023295"/>
    </source>
</evidence>
<keyword evidence="6" id="KW-1185">Reference proteome</keyword>
<organism evidence="5 6">
    <name type="scientific">Chryseosolibacter indicus</name>
    <dbReference type="NCBI Taxonomy" id="2782351"/>
    <lineage>
        <taxon>Bacteria</taxon>
        <taxon>Pseudomonadati</taxon>
        <taxon>Bacteroidota</taxon>
        <taxon>Cytophagia</taxon>
        <taxon>Cytophagales</taxon>
        <taxon>Chryseotaleaceae</taxon>
        <taxon>Chryseosolibacter</taxon>
    </lineage>
</organism>
<protein>
    <submittedName>
        <fullName evidence="5">Carbohydrate-binding protein</fullName>
    </submittedName>
</protein>
<feature type="domain" description="CBM6" evidence="4">
    <location>
        <begin position="446"/>
        <end position="584"/>
    </location>
</feature>
<dbReference type="Pfam" id="PF03422">
    <property type="entry name" value="CBM_6"/>
    <property type="match status" value="1"/>
</dbReference>
<dbReference type="CDD" id="cd04080">
    <property type="entry name" value="CBM6_cellulase-like"/>
    <property type="match status" value="2"/>
</dbReference>
<dbReference type="Proteomes" id="UP000772618">
    <property type="component" value="Unassembled WGS sequence"/>
</dbReference>
<proteinExistence type="predicted"/>
<dbReference type="Pfam" id="PF00150">
    <property type="entry name" value="Cellulase"/>
    <property type="match status" value="1"/>
</dbReference>
<keyword evidence="1" id="KW-0732">Signal</keyword>
<dbReference type="PROSITE" id="PS51175">
    <property type="entry name" value="CBM6"/>
    <property type="match status" value="2"/>
</dbReference>
<dbReference type="EMBL" id="JAHESD010000004">
    <property type="protein sequence ID" value="MBT1702180.1"/>
    <property type="molecule type" value="Genomic_DNA"/>
</dbReference>
<name>A0ABS5VL56_9BACT</name>